<dbReference type="OrthoDB" id="4053921at2759"/>
<keyword evidence="2" id="KW-0472">Membrane</keyword>
<feature type="region of interest" description="Disordered" evidence="1">
    <location>
        <begin position="69"/>
        <end position="101"/>
    </location>
</feature>
<feature type="region of interest" description="Disordered" evidence="1">
    <location>
        <begin position="1"/>
        <end position="38"/>
    </location>
</feature>
<gene>
    <name evidence="3" type="primary">KAR1</name>
    <name evidence="3" type="ORF">GRS66_004355</name>
</gene>
<reference evidence="3 4" key="1">
    <citation type="journal article" date="2019" name="BMC Genomics">
        <title>Chromosome level assembly and comparative genome analysis confirm lager-brewing yeasts originated from a single hybridization.</title>
        <authorList>
            <person name="Salazar A.N."/>
            <person name="Gorter de Vries A.R."/>
            <person name="van den Broek M."/>
            <person name="Brouwers N."/>
            <person name="de la Torre Cortes P."/>
            <person name="Kuijpers N.G.A."/>
            <person name="Daran J.G."/>
            <person name="Abeel T."/>
        </authorList>
    </citation>
    <scope>NUCLEOTIDE SEQUENCE [LARGE SCALE GENOMIC DNA]</scope>
    <source>
        <strain evidence="3 4">CBS 1483</strain>
    </source>
</reference>
<name>A0A6C1DYH6_SACPS</name>
<protein>
    <submittedName>
        <fullName evidence="3">Karyogamy protein</fullName>
    </submittedName>
</protein>
<accession>A0A6C1DYH6</accession>
<evidence type="ECO:0000313" key="4">
    <source>
        <dbReference type="Proteomes" id="UP000501346"/>
    </source>
</evidence>
<dbReference type="Proteomes" id="UP000501346">
    <property type="component" value="Chromosome ScXIV"/>
</dbReference>
<proteinExistence type="predicted"/>
<dbReference type="EMBL" id="CP048995">
    <property type="protein sequence ID" value="QID81955.1"/>
    <property type="molecule type" value="Genomic_DNA"/>
</dbReference>
<feature type="transmembrane region" description="Helical" evidence="2">
    <location>
        <begin position="412"/>
        <end position="431"/>
    </location>
</feature>
<evidence type="ECO:0000313" key="3">
    <source>
        <dbReference type="EMBL" id="QID81955.1"/>
    </source>
</evidence>
<keyword evidence="2" id="KW-1133">Transmembrane helix</keyword>
<dbReference type="AlphaFoldDB" id="A0A6C1DYH6"/>
<evidence type="ECO:0000256" key="1">
    <source>
        <dbReference type="SAM" id="MobiDB-lite"/>
    </source>
</evidence>
<keyword evidence="4" id="KW-1185">Reference proteome</keyword>
<keyword evidence="2" id="KW-0812">Transmembrane</keyword>
<organism evidence="3 4">
    <name type="scientific">Saccharomyces pastorianus</name>
    <name type="common">Lager yeast</name>
    <name type="synonym">Saccharomyces cerevisiae x Saccharomyces eubayanus</name>
    <dbReference type="NCBI Taxonomy" id="27292"/>
    <lineage>
        <taxon>Eukaryota</taxon>
        <taxon>Fungi</taxon>
        <taxon>Dikarya</taxon>
        <taxon>Ascomycota</taxon>
        <taxon>Saccharomycotina</taxon>
        <taxon>Saccharomycetes</taxon>
        <taxon>Saccharomycetales</taxon>
        <taxon>Saccharomycetaceae</taxon>
        <taxon>Saccharomyces</taxon>
    </lineage>
</organism>
<sequence length="433" mass="50606">MNVTSPKDGNHSFSKKNRFNTNKPRFHKLNEQAQSINLPEDRDSIVSSNTTSIMTDDAFDYNEGIASRTKNINSDSDRSNDTIKQNNYNKRETGYNPFYNGSGINQRYTQFRKREFEPTLAENKAEEYISDEDNVKIDEDNIENELQFTPKIKEASILRSSLLGQRNVLNTRNPISKESHIKVKPIINNKSSSQRKSSAALRKQLGKPLPLPYLNSPNSDSTPTLQRKEEVFTDEVVQKKRELIESKWHRLLFHDKKMVEKKLESLREYERKRMPPRGTDVSSSEQDNSFKISTPTKSYVSLEQKPLPNLSAINNFNDVTDNKEKEETNNNILKFQAQRDPLQILQSEIEMHTKKLDTIIELLKDDTDSKEKRKVVTNDNAAPEQMVNKGWRKNVMMIYKKSGNIMKKYREYFLWTICILILLYCNIYVYYRF</sequence>
<feature type="region of interest" description="Disordered" evidence="1">
    <location>
        <begin position="207"/>
        <end position="227"/>
    </location>
</feature>
<evidence type="ECO:0000256" key="2">
    <source>
        <dbReference type="SAM" id="Phobius"/>
    </source>
</evidence>